<dbReference type="PANTHER" id="PTHR42709:SF11">
    <property type="entry name" value="DEDA FAMILY PROTEIN"/>
    <property type="match status" value="1"/>
</dbReference>
<dbReference type="AlphaFoldDB" id="A0A5S5AH29"/>
<keyword evidence="5" id="KW-1185">Reference proteome</keyword>
<evidence type="ECO:0000256" key="1">
    <source>
        <dbReference type="ARBA" id="ARBA00010792"/>
    </source>
</evidence>
<reference evidence="4 5" key="1">
    <citation type="submission" date="2019-07" db="EMBL/GenBank/DDBJ databases">
        <title>Genomic Encyclopedia of Type Strains, Phase I: the one thousand microbial genomes (KMG-I) project.</title>
        <authorList>
            <person name="Kyrpides N."/>
        </authorList>
    </citation>
    <scope>NUCLEOTIDE SEQUENCE [LARGE SCALE GENOMIC DNA]</scope>
    <source>
        <strain evidence="4 5">DSM 16647</strain>
    </source>
</reference>
<organism evidence="4 5">
    <name type="scientific">Thermosediminibacter litoriperuensis</name>
    <dbReference type="NCBI Taxonomy" id="291989"/>
    <lineage>
        <taxon>Bacteria</taxon>
        <taxon>Bacillati</taxon>
        <taxon>Bacillota</taxon>
        <taxon>Clostridia</taxon>
        <taxon>Thermosediminibacterales</taxon>
        <taxon>Thermosediminibacteraceae</taxon>
        <taxon>Thermosediminibacter</taxon>
    </lineage>
</organism>
<comment type="similarity">
    <text evidence="1">Belongs to the DedA family.</text>
</comment>
<proteinExistence type="inferred from homology"/>
<dbReference type="InterPro" id="IPR051311">
    <property type="entry name" value="DedA_domain"/>
</dbReference>
<evidence type="ECO:0000259" key="3">
    <source>
        <dbReference type="Pfam" id="PF09335"/>
    </source>
</evidence>
<sequence>MDFFLQNGPLGLFILSFIEASFFPIPPDVVLLPMVMMLPSKSFYYALITSIGSMLGGVFGYFLGVRAGRPLLIRFVKGRNFDRLEGMFRRYGGWAVAIAGFTPIPYKVFTIAAGVFRIDLITFFIAVLLSRSARFFLEAALVVSMGEKAPELIDRILGPGSFLVVASIAVVYLAFKNRKSCFLCKFKKPEE</sequence>
<dbReference type="Proteomes" id="UP000322294">
    <property type="component" value="Unassembled WGS sequence"/>
</dbReference>
<keyword evidence="2" id="KW-0472">Membrane</keyword>
<feature type="transmembrane region" description="Helical" evidence="2">
    <location>
        <begin position="91"/>
        <end position="109"/>
    </location>
</feature>
<evidence type="ECO:0000256" key="2">
    <source>
        <dbReference type="SAM" id="Phobius"/>
    </source>
</evidence>
<feature type="transmembrane region" description="Helical" evidence="2">
    <location>
        <begin position="43"/>
        <end position="63"/>
    </location>
</feature>
<feature type="domain" description="VTT" evidence="3">
    <location>
        <begin position="25"/>
        <end position="141"/>
    </location>
</feature>
<protein>
    <submittedName>
        <fullName evidence="4">Undecaprenyl-diphosphatase</fullName>
    </submittedName>
</protein>
<name>A0A5S5AH29_9FIRM</name>
<gene>
    <name evidence="4" type="ORF">LZ11_02150</name>
</gene>
<dbReference type="InterPro" id="IPR032816">
    <property type="entry name" value="VTT_dom"/>
</dbReference>
<evidence type="ECO:0000313" key="5">
    <source>
        <dbReference type="Proteomes" id="UP000322294"/>
    </source>
</evidence>
<dbReference type="Pfam" id="PF09335">
    <property type="entry name" value="VTT_dom"/>
    <property type="match status" value="1"/>
</dbReference>
<evidence type="ECO:0000313" key="4">
    <source>
        <dbReference type="EMBL" id="TYP49776.1"/>
    </source>
</evidence>
<accession>A0A5S5AH29</accession>
<dbReference type="EMBL" id="VNHO01000030">
    <property type="protein sequence ID" value="TYP49776.1"/>
    <property type="molecule type" value="Genomic_DNA"/>
</dbReference>
<dbReference type="PANTHER" id="PTHR42709">
    <property type="entry name" value="ALKALINE PHOSPHATASE LIKE PROTEIN"/>
    <property type="match status" value="1"/>
</dbReference>
<keyword evidence="2" id="KW-0812">Transmembrane</keyword>
<keyword evidence="2" id="KW-1133">Transmembrane helix</keyword>
<comment type="caution">
    <text evidence="4">The sequence shown here is derived from an EMBL/GenBank/DDBJ whole genome shotgun (WGS) entry which is preliminary data.</text>
</comment>
<dbReference type="GO" id="GO:0005886">
    <property type="term" value="C:plasma membrane"/>
    <property type="evidence" value="ECO:0007669"/>
    <property type="project" value="TreeGrafter"/>
</dbReference>
<feature type="transmembrane region" description="Helical" evidence="2">
    <location>
        <begin position="156"/>
        <end position="175"/>
    </location>
</feature>
<dbReference type="RefSeq" id="WP_246110799.1">
    <property type="nucleotide sequence ID" value="NZ_VNHO01000030.1"/>
</dbReference>